<reference evidence="7 8" key="1">
    <citation type="submission" date="2017-04" db="EMBL/GenBank/DDBJ databases">
        <authorList>
            <person name="Varghese N."/>
            <person name="Submissions S."/>
        </authorList>
    </citation>
    <scope>NUCLEOTIDE SEQUENCE [LARGE SCALE GENOMIC DNA]</scope>
    <source>
        <strain evidence="7 8">VKM Ac-1784</strain>
    </source>
</reference>
<accession>A0ABY1RHE1</accession>
<keyword evidence="8" id="KW-1185">Reference proteome</keyword>
<sequence>MRSNRGRDTKPEIAVRRLVHAQGLRYRVSARPEPDLRRTADLLFTRARVAVFIDGCYWHGCPVHYTAPVANGRFWAEKVARNRERDGETTAVLKSRDWTVLHFWEHESAHLVADEIVATVRNRRTVELGSARRATKAGEVTRTDQS</sequence>
<keyword evidence="4" id="KW-0378">Hydrolase</keyword>
<evidence type="ECO:0000256" key="1">
    <source>
        <dbReference type="ARBA" id="ARBA00022722"/>
    </source>
</evidence>
<dbReference type="NCBIfam" id="TIGR00632">
    <property type="entry name" value="vsr"/>
    <property type="match status" value="1"/>
</dbReference>
<evidence type="ECO:0000256" key="5">
    <source>
        <dbReference type="ARBA" id="ARBA00023204"/>
    </source>
</evidence>
<evidence type="ECO:0000256" key="4">
    <source>
        <dbReference type="ARBA" id="ARBA00022801"/>
    </source>
</evidence>
<evidence type="ECO:0000256" key="6">
    <source>
        <dbReference type="ARBA" id="ARBA00029466"/>
    </source>
</evidence>
<keyword evidence="2 7" id="KW-0255">Endonuclease</keyword>
<dbReference type="GO" id="GO:0004519">
    <property type="term" value="F:endonuclease activity"/>
    <property type="evidence" value="ECO:0007669"/>
    <property type="project" value="UniProtKB-KW"/>
</dbReference>
<dbReference type="Proteomes" id="UP000194464">
    <property type="component" value="Unassembled WGS sequence"/>
</dbReference>
<dbReference type="Gene3D" id="3.40.960.10">
    <property type="entry name" value="VSR Endonuclease"/>
    <property type="match status" value="1"/>
</dbReference>
<keyword evidence="5" id="KW-0234">DNA repair</keyword>
<gene>
    <name evidence="7" type="ORF">SAMN06295909_3116</name>
</gene>
<keyword evidence="3" id="KW-0227">DNA damage</keyword>
<comment type="caution">
    <text evidence="7">The sequence shown here is derived from an EMBL/GenBank/DDBJ whole genome shotgun (WGS) entry which is preliminary data.</text>
</comment>
<proteinExistence type="inferred from homology"/>
<keyword evidence="1" id="KW-0540">Nuclease</keyword>
<dbReference type="Pfam" id="PF03852">
    <property type="entry name" value="Vsr"/>
    <property type="match status" value="1"/>
</dbReference>
<dbReference type="CDD" id="cd00221">
    <property type="entry name" value="Vsr"/>
    <property type="match status" value="1"/>
</dbReference>
<dbReference type="InterPro" id="IPR004603">
    <property type="entry name" value="DNA_mismatch_endonuc_vsr"/>
</dbReference>
<evidence type="ECO:0000313" key="8">
    <source>
        <dbReference type="Proteomes" id="UP000194464"/>
    </source>
</evidence>
<dbReference type="SUPFAM" id="SSF52980">
    <property type="entry name" value="Restriction endonuclease-like"/>
    <property type="match status" value="1"/>
</dbReference>
<organism evidence="7 8">
    <name type="scientific">Plantibacter elymi</name>
    <name type="common">nom. nud.</name>
    <dbReference type="NCBI Taxonomy" id="199708"/>
    <lineage>
        <taxon>Bacteria</taxon>
        <taxon>Bacillati</taxon>
        <taxon>Actinomycetota</taxon>
        <taxon>Actinomycetes</taxon>
        <taxon>Micrococcales</taxon>
        <taxon>Microbacteriaceae</taxon>
        <taxon>Plantibacter</taxon>
    </lineage>
</organism>
<evidence type="ECO:0000256" key="2">
    <source>
        <dbReference type="ARBA" id="ARBA00022759"/>
    </source>
</evidence>
<name>A0ABY1RHE1_9MICO</name>
<comment type="similarity">
    <text evidence="6">Belongs to the Vsr family.</text>
</comment>
<evidence type="ECO:0000256" key="3">
    <source>
        <dbReference type="ARBA" id="ARBA00022763"/>
    </source>
</evidence>
<protein>
    <submittedName>
        <fullName evidence="7">T/G mismatch-specific endonuclease</fullName>
    </submittedName>
</protein>
<dbReference type="EMBL" id="FXWJ01000005">
    <property type="protein sequence ID" value="SMQ73131.1"/>
    <property type="molecule type" value="Genomic_DNA"/>
</dbReference>
<evidence type="ECO:0000313" key="7">
    <source>
        <dbReference type="EMBL" id="SMQ73131.1"/>
    </source>
</evidence>
<dbReference type="InterPro" id="IPR011335">
    <property type="entry name" value="Restrct_endonuc-II-like"/>
</dbReference>